<dbReference type="Proteomes" id="UP000321886">
    <property type="component" value="Unassembled WGS sequence"/>
</dbReference>
<dbReference type="InterPro" id="IPR008599">
    <property type="entry name" value="Diacid_rec"/>
</dbReference>
<evidence type="ECO:0000313" key="4">
    <source>
        <dbReference type="Proteomes" id="UP000321886"/>
    </source>
</evidence>
<sequence>MELTDHLGQEIIHRLSRYIDVAINLMDPTGKIVASTDPARINQVHGGAKKVIETLEAQQITKEISNQYSNTKPGVNLPIFHKGELAGVVGLTGDPDQVYQAAGMTQGSVEIALEQLYIQKQSFYQERQWNHWFHRLISDEETEDLEKEARYSLRADLKKAWQVFVFQTNAPFDFVERLRTQSEQLQLKPLFILPFHENLVVMPLPFQEKIPAIKADGPAAVGEPGYSAKGIYTSFKQAAQTIDIAGKAGEIIPSGTLKVERLLSSITKDTYIEITDPYANRLDRLETPYLETLYTFFNNDLKMSRTADELHVHRNTLHYRLDQVHKKVGLDPRNFKDAILLQMILINR</sequence>
<dbReference type="PANTHER" id="PTHR33744:SF15">
    <property type="entry name" value="CARBOHYDRATE DIACID REGULATOR"/>
    <property type="match status" value="1"/>
</dbReference>
<dbReference type="PANTHER" id="PTHR33744">
    <property type="entry name" value="CARBOHYDRATE DIACID REGULATOR"/>
    <property type="match status" value="1"/>
</dbReference>
<evidence type="ECO:0000259" key="2">
    <source>
        <dbReference type="Pfam" id="PF13556"/>
    </source>
</evidence>
<dbReference type="InterPro" id="IPR042070">
    <property type="entry name" value="PucR_C-HTH_sf"/>
</dbReference>
<dbReference type="Gene3D" id="1.10.10.2840">
    <property type="entry name" value="PucR C-terminal helix-turn-helix domain"/>
    <property type="match status" value="1"/>
</dbReference>
<name>A0A511WVZ6_9BACI</name>
<feature type="domain" description="PucR C-terminal helix-turn-helix" evidence="2">
    <location>
        <begin position="289"/>
        <end position="345"/>
    </location>
</feature>
<gene>
    <name evidence="3" type="primary">cdaR</name>
    <name evidence="3" type="ORF">HFA01_27550</name>
</gene>
<keyword evidence="4" id="KW-1185">Reference proteome</keyword>
<comment type="caution">
    <text evidence="3">The sequence shown here is derived from an EMBL/GenBank/DDBJ whole genome shotgun (WGS) entry which is preliminary data.</text>
</comment>
<protein>
    <submittedName>
        <fullName evidence="3">Transcriptional regulator</fullName>
    </submittedName>
</protein>
<dbReference type="EMBL" id="BJYD01000024">
    <property type="protein sequence ID" value="GEN54493.1"/>
    <property type="molecule type" value="Genomic_DNA"/>
</dbReference>
<dbReference type="OrthoDB" id="9792148at2"/>
<dbReference type="AlphaFoldDB" id="A0A511WVZ6"/>
<reference evidence="3 4" key="1">
    <citation type="submission" date="2019-07" db="EMBL/GenBank/DDBJ databases">
        <title>Whole genome shotgun sequence of Halobacillus faecis NBRC 103569.</title>
        <authorList>
            <person name="Hosoyama A."/>
            <person name="Uohara A."/>
            <person name="Ohji S."/>
            <person name="Ichikawa N."/>
        </authorList>
    </citation>
    <scope>NUCLEOTIDE SEQUENCE [LARGE SCALE GENOMIC DNA]</scope>
    <source>
        <strain evidence="3 4">NBRC 103569</strain>
    </source>
</reference>
<dbReference type="Pfam" id="PF13556">
    <property type="entry name" value="HTH_30"/>
    <property type="match status" value="1"/>
</dbReference>
<proteinExistence type="predicted"/>
<feature type="domain" description="Putative sugar diacid recognition" evidence="1">
    <location>
        <begin position="3"/>
        <end position="134"/>
    </location>
</feature>
<evidence type="ECO:0000259" key="1">
    <source>
        <dbReference type="Pfam" id="PF05651"/>
    </source>
</evidence>
<dbReference type="RefSeq" id="WP_146817107.1">
    <property type="nucleotide sequence ID" value="NZ_BJYD01000024.1"/>
</dbReference>
<evidence type="ECO:0000313" key="3">
    <source>
        <dbReference type="EMBL" id="GEN54493.1"/>
    </source>
</evidence>
<dbReference type="InterPro" id="IPR025736">
    <property type="entry name" value="PucR_C-HTH_dom"/>
</dbReference>
<dbReference type="Pfam" id="PF05651">
    <property type="entry name" value="Diacid_rec"/>
    <property type="match status" value="1"/>
</dbReference>
<dbReference type="InterPro" id="IPR051448">
    <property type="entry name" value="CdaR-like_regulators"/>
</dbReference>
<organism evidence="3 4">
    <name type="scientific">Halobacillus faecis</name>
    <dbReference type="NCBI Taxonomy" id="360184"/>
    <lineage>
        <taxon>Bacteria</taxon>
        <taxon>Bacillati</taxon>
        <taxon>Bacillota</taxon>
        <taxon>Bacilli</taxon>
        <taxon>Bacillales</taxon>
        <taxon>Bacillaceae</taxon>
        <taxon>Halobacillus</taxon>
    </lineage>
</organism>
<accession>A0A511WVZ6</accession>